<gene>
    <name evidence="2" type="ORF">FLL46_17305</name>
</gene>
<dbReference type="Proteomes" id="UP000315439">
    <property type="component" value="Unassembled WGS sequence"/>
</dbReference>
<feature type="chain" id="PRO_5021896417" evidence="1">
    <location>
        <begin position="21"/>
        <end position="106"/>
    </location>
</feature>
<accession>A0A545UB09</accession>
<dbReference type="RefSeq" id="WP_142932575.1">
    <property type="nucleotide sequence ID" value="NZ_ML660166.1"/>
</dbReference>
<sequence length="106" mass="11497">MMKNVIVLMLSALISLQVAATSKTWIGGAQVTDVKLAGSPIFIHLNGERLINLTSSGGQCELWTDDENIIAAAVKAKESGMEMDVRYVADGELQCKVDLMMIKENL</sequence>
<evidence type="ECO:0000256" key="1">
    <source>
        <dbReference type="SAM" id="SignalP"/>
    </source>
</evidence>
<keyword evidence="1" id="KW-0732">Signal</keyword>
<dbReference type="EMBL" id="VIKS01000010">
    <property type="protein sequence ID" value="TQV86650.1"/>
    <property type="molecule type" value="Genomic_DNA"/>
</dbReference>
<evidence type="ECO:0000313" key="3">
    <source>
        <dbReference type="Proteomes" id="UP000315439"/>
    </source>
</evidence>
<feature type="signal peptide" evidence="1">
    <location>
        <begin position="1"/>
        <end position="20"/>
    </location>
</feature>
<dbReference type="AlphaFoldDB" id="A0A545UB09"/>
<name>A0A545UB09_9GAMM</name>
<proteinExistence type="predicted"/>
<evidence type="ECO:0000313" key="2">
    <source>
        <dbReference type="EMBL" id="TQV86650.1"/>
    </source>
</evidence>
<protein>
    <submittedName>
        <fullName evidence="2">Uncharacterized protein</fullName>
    </submittedName>
</protein>
<reference evidence="2 3" key="1">
    <citation type="submission" date="2019-07" db="EMBL/GenBank/DDBJ databases">
        <title>Draft genome for Aliikangiella sp. M105.</title>
        <authorList>
            <person name="Wang G."/>
        </authorList>
    </citation>
    <scope>NUCLEOTIDE SEQUENCE [LARGE SCALE GENOMIC DNA]</scope>
    <source>
        <strain evidence="2 3">M105</strain>
    </source>
</reference>
<comment type="caution">
    <text evidence="2">The sequence shown here is derived from an EMBL/GenBank/DDBJ whole genome shotgun (WGS) entry which is preliminary data.</text>
</comment>
<keyword evidence="3" id="KW-1185">Reference proteome</keyword>
<organism evidence="2 3">
    <name type="scientific">Aliikangiella coralliicola</name>
    <dbReference type="NCBI Taxonomy" id="2592383"/>
    <lineage>
        <taxon>Bacteria</taxon>
        <taxon>Pseudomonadati</taxon>
        <taxon>Pseudomonadota</taxon>
        <taxon>Gammaproteobacteria</taxon>
        <taxon>Oceanospirillales</taxon>
        <taxon>Pleioneaceae</taxon>
        <taxon>Aliikangiella</taxon>
    </lineage>
</organism>